<dbReference type="AlphaFoldDB" id="A0AAD4S2F4"/>
<feature type="transmembrane region" description="Helical" evidence="1">
    <location>
        <begin position="114"/>
        <end position="134"/>
    </location>
</feature>
<feature type="transmembrane region" description="Helical" evidence="1">
    <location>
        <begin position="7"/>
        <end position="26"/>
    </location>
</feature>
<comment type="caution">
    <text evidence="2">The sequence shown here is derived from an EMBL/GenBank/DDBJ whole genome shotgun (WGS) entry which is preliminary data.</text>
</comment>
<organism evidence="2 3">
    <name type="scientific">Papaver atlanticum</name>
    <dbReference type="NCBI Taxonomy" id="357466"/>
    <lineage>
        <taxon>Eukaryota</taxon>
        <taxon>Viridiplantae</taxon>
        <taxon>Streptophyta</taxon>
        <taxon>Embryophyta</taxon>
        <taxon>Tracheophyta</taxon>
        <taxon>Spermatophyta</taxon>
        <taxon>Magnoliopsida</taxon>
        <taxon>Ranunculales</taxon>
        <taxon>Papaveraceae</taxon>
        <taxon>Papaveroideae</taxon>
        <taxon>Papaver</taxon>
    </lineage>
</organism>
<accession>A0AAD4S2F4</accession>
<gene>
    <name evidence="2" type="ORF">MKW98_024629</name>
</gene>
<name>A0AAD4S2F4_9MAGN</name>
<proteinExistence type="predicted"/>
<dbReference type="EMBL" id="JAJJMB010015449">
    <property type="protein sequence ID" value="KAI3854206.1"/>
    <property type="molecule type" value="Genomic_DNA"/>
</dbReference>
<feature type="transmembrane region" description="Helical" evidence="1">
    <location>
        <begin position="80"/>
        <end position="102"/>
    </location>
</feature>
<protein>
    <submittedName>
        <fullName evidence="2">Uncharacterized protein</fullName>
    </submittedName>
</protein>
<evidence type="ECO:0000313" key="2">
    <source>
        <dbReference type="EMBL" id="KAI3854206.1"/>
    </source>
</evidence>
<keyword evidence="3" id="KW-1185">Reference proteome</keyword>
<evidence type="ECO:0000313" key="3">
    <source>
        <dbReference type="Proteomes" id="UP001202328"/>
    </source>
</evidence>
<keyword evidence="1" id="KW-0472">Membrane</keyword>
<evidence type="ECO:0000256" key="1">
    <source>
        <dbReference type="SAM" id="Phobius"/>
    </source>
</evidence>
<keyword evidence="1" id="KW-1133">Transmembrane helix</keyword>
<sequence>MVGIKLCLLNLGLCNIASSVVFTLFFTGIPEELSSTVCGSNDGCSGWDEFLVKGVKITKLLVMVDGGVHSYGYLRWKFRLIALGLWSVRSVTMTVHFSVSALTKNGLLILRALGLFRFTSKLVGTVVMIILVHMEVRILPT</sequence>
<keyword evidence="1" id="KW-0812">Transmembrane</keyword>
<reference evidence="2" key="1">
    <citation type="submission" date="2022-04" db="EMBL/GenBank/DDBJ databases">
        <title>A functionally conserved STORR gene fusion in Papaver species that diverged 16.8 million years ago.</title>
        <authorList>
            <person name="Catania T."/>
        </authorList>
    </citation>
    <scope>NUCLEOTIDE SEQUENCE</scope>
    <source>
        <strain evidence="2">S-188037</strain>
    </source>
</reference>
<dbReference type="Proteomes" id="UP001202328">
    <property type="component" value="Unassembled WGS sequence"/>
</dbReference>